<dbReference type="PANTHER" id="PTHR43046:SF14">
    <property type="entry name" value="MUTT_NUDIX FAMILY PROTEIN"/>
    <property type="match status" value="1"/>
</dbReference>
<dbReference type="InterPro" id="IPR020084">
    <property type="entry name" value="NUDIX_hydrolase_CS"/>
</dbReference>
<dbReference type="PRINTS" id="PR00502">
    <property type="entry name" value="NUDIXFAMILY"/>
</dbReference>
<evidence type="ECO:0000256" key="2">
    <source>
        <dbReference type="ARBA" id="ARBA00022801"/>
    </source>
</evidence>
<dbReference type="EMBL" id="WSUT01000005">
    <property type="protein sequence ID" value="MWC44686.1"/>
    <property type="molecule type" value="Genomic_DNA"/>
</dbReference>
<dbReference type="SUPFAM" id="SSF55811">
    <property type="entry name" value="Nudix"/>
    <property type="match status" value="1"/>
</dbReference>
<dbReference type="Pfam" id="PF00293">
    <property type="entry name" value="NUDIX"/>
    <property type="match status" value="1"/>
</dbReference>
<dbReference type="OrthoDB" id="8480561at2"/>
<dbReference type="AlphaFoldDB" id="A0A1G7P2X5"/>
<dbReference type="EMBL" id="FNBI01000006">
    <property type="protein sequence ID" value="SDF80656.1"/>
    <property type="molecule type" value="Genomic_DNA"/>
</dbReference>
<evidence type="ECO:0000256" key="1">
    <source>
        <dbReference type="ARBA" id="ARBA00001946"/>
    </source>
</evidence>
<dbReference type="PROSITE" id="PS00893">
    <property type="entry name" value="NUDIX_BOX"/>
    <property type="match status" value="1"/>
</dbReference>
<evidence type="ECO:0000313" key="5">
    <source>
        <dbReference type="EMBL" id="MWC44686.1"/>
    </source>
</evidence>
<dbReference type="InterPro" id="IPR020476">
    <property type="entry name" value="Nudix_hydrolase"/>
</dbReference>
<keyword evidence="7" id="KW-1185">Reference proteome</keyword>
<protein>
    <submittedName>
        <fullName evidence="6">ADP-ribose pyrophosphatase YjhB, NUDIX family</fullName>
    </submittedName>
    <submittedName>
        <fullName evidence="5">NUDIX domain-containing protein</fullName>
    </submittedName>
</protein>
<evidence type="ECO:0000256" key="3">
    <source>
        <dbReference type="RuleBase" id="RU003476"/>
    </source>
</evidence>
<dbReference type="RefSeq" id="WP_149682870.1">
    <property type="nucleotide sequence ID" value="NZ_FNBI01000006.1"/>
</dbReference>
<dbReference type="Gene3D" id="3.90.79.10">
    <property type="entry name" value="Nucleoside Triphosphate Pyrophosphohydrolase"/>
    <property type="match status" value="1"/>
</dbReference>
<dbReference type="PROSITE" id="PS51462">
    <property type="entry name" value="NUDIX"/>
    <property type="match status" value="1"/>
</dbReference>
<name>A0A1G7P2X5_9SPHN</name>
<evidence type="ECO:0000313" key="8">
    <source>
        <dbReference type="Proteomes" id="UP000436801"/>
    </source>
</evidence>
<proteinExistence type="inferred from homology"/>
<evidence type="ECO:0000313" key="6">
    <source>
        <dbReference type="EMBL" id="SDF80656.1"/>
    </source>
</evidence>
<comment type="similarity">
    <text evidence="3">Belongs to the Nudix hydrolase family.</text>
</comment>
<sequence length="169" mass="19114">MILIQRTGWRAAGPRIALNGFQALRRAWWRMTTPETRGSRGICLTPDGRLILVKHSYKRGWYLPGGAIDAGEDALTALLRELREEIGMVRHGAARHLYDVRHNPDHKRDHQAVFLVEDVVIEPRLSLEIEAIGAFLPDALPGDLHPATRYRVERWRTGRTEGSAPVPSE</sequence>
<accession>A0A1G7P2X5</accession>
<dbReference type="InterPro" id="IPR015797">
    <property type="entry name" value="NUDIX_hydrolase-like_dom_sf"/>
</dbReference>
<dbReference type="InterPro" id="IPR000086">
    <property type="entry name" value="NUDIX_hydrolase_dom"/>
</dbReference>
<dbReference type="GO" id="GO:0016787">
    <property type="term" value="F:hydrolase activity"/>
    <property type="evidence" value="ECO:0007669"/>
    <property type="project" value="UniProtKB-KW"/>
</dbReference>
<dbReference type="Proteomes" id="UP000436801">
    <property type="component" value="Unassembled WGS sequence"/>
</dbReference>
<keyword evidence="2 3" id="KW-0378">Hydrolase</keyword>
<dbReference type="Proteomes" id="UP000323502">
    <property type="component" value="Unassembled WGS sequence"/>
</dbReference>
<comment type="cofactor">
    <cofactor evidence="1">
        <name>Mg(2+)</name>
        <dbReference type="ChEBI" id="CHEBI:18420"/>
    </cofactor>
</comment>
<organism evidence="6 7">
    <name type="scientific">Sphingomonas carotinifaciens</name>
    <dbReference type="NCBI Taxonomy" id="1166323"/>
    <lineage>
        <taxon>Bacteria</taxon>
        <taxon>Pseudomonadati</taxon>
        <taxon>Pseudomonadota</taxon>
        <taxon>Alphaproteobacteria</taxon>
        <taxon>Sphingomonadales</taxon>
        <taxon>Sphingomonadaceae</taxon>
        <taxon>Sphingomonas</taxon>
    </lineage>
</organism>
<gene>
    <name evidence="5" type="ORF">GQR91_13635</name>
    <name evidence="6" type="ORF">SAMN05216557_10642</name>
</gene>
<feature type="domain" description="Nudix hydrolase" evidence="4">
    <location>
        <begin position="34"/>
        <end position="157"/>
    </location>
</feature>
<dbReference type="PANTHER" id="PTHR43046">
    <property type="entry name" value="GDP-MANNOSE MANNOSYL HYDROLASE"/>
    <property type="match status" value="1"/>
</dbReference>
<evidence type="ECO:0000259" key="4">
    <source>
        <dbReference type="PROSITE" id="PS51462"/>
    </source>
</evidence>
<evidence type="ECO:0000313" key="7">
    <source>
        <dbReference type="Proteomes" id="UP000323502"/>
    </source>
</evidence>
<reference evidence="6 7" key="1">
    <citation type="submission" date="2016-10" db="EMBL/GenBank/DDBJ databases">
        <authorList>
            <person name="Varghese N."/>
            <person name="Submissions S."/>
        </authorList>
    </citation>
    <scope>NUCLEOTIDE SEQUENCE [LARGE SCALE GENOMIC DNA]</scope>
    <source>
        <strain evidence="6 7">S7-754</strain>
    </source>
</reference>
<reference evidence="5 8" key="2">
    <citation type="submission" date="2019-12" db="EMBL/GenBank/DDBJ databases">
        <authorList>
            <person name="Zheng J."/>
        </authorList>
    </citation>
    <scope>NUCLEOTIDE SEQUENCE [LARGE SCALE GENOMIC DNA]</scope>
    <source>
        <strain evidence="5 8">DSM 27347</strain>
    </source>
</reference>